<dbReference type="Gene3D" id="3.40.50.2000">
    <property type="entry name" value="Glycogen Phosphorylase B"/>
    <property type="match status" value="1"/>
</dbReference>
<dbReference type="EMBL" id="MWQO01000017">
    <property type="protein sequence ID" value="THD11034.1"/>
    <property type="molecule type" value="Genomic_DNA"/>
</dbReference>
<organism evidence="1 2">
    <name type="scientific">Metallibacterium scheffleri</name>
    <dbReference type="NCBI Taxonomy" id="993689"/>
    <lineage>
        <taxon>Bacteria</taxon>
        <taxon>Pseudomonadati</taxon>
        <taxon>Pseudomonadota</taxon>
        <taxon>Gammaproteobacteria</taxon>
        <taxon>Lysobacterales</taxon>
        <taxon>Rhodanobacteraceae</taxon>
        <taxon>Metallibacterium</taxon>
    </lineage>
</organism>
<dbReference type="PANTHER" id="PTHR12526">
    <property type="entry name" value="GLYCOSYLTRANSFERASE"/>
    <property type="match status" value="1"/>
</dbReference>
<accession>A0A4S3KS83</accession>
<sequence length="384" mass="43056">MSLPDSMASRRDAKPAQKRLTVAYVLAYRAPDFIRSRSLLIALEACDGIKLTVARNHSTGMARYFETWRALRQLRKSFAPDLYVLGFRGHEMYWPVRWLTRGKPLVFDALMSPSASLHEENKTGFIGQMIAPLLRWLEIGILHDADLVLTDTEQHIDFYVDRYELPRKKLLAVPVGALEGATTPDQQDQHSVQNAFSVLFYGSMLPLHGVDVIVAAAAQLRDLPIRFDFIGGGAKQARRLRQLCERLGVTRYTHRAWVPLHELVDTEIPRADLCLGGPFGGTPQGRRVITSKTSQALALGKATVIGAIDEDIGWIDKDNCLLVPQADPDALVAALRWAFAERNALSRIGARGHTLYQQKLSVHAIAQRLCPALRELHDRWRTGR</sequence>
<dbReference type="Proteomes" id="UP000307749">
    <property type="component" value="Unassembled WGS sequence"/>
</dbReference>
<evidence type="ECO:0000313" key="2">
    <source>
        <dbReference type="Proteomes" id="UP000307749"/>
    </source>
</evidence>
<dbReference type="RefSeq" id="WP_081127340.1">
    <property type="nucleotide sequence ID" value="NZ_LDOS01000002.1"/>
</dbReference>
<dbReference type="OrthoDB" id="9790710at2"/>
<proteinExistence type="predicted"/>
<protein>
    <recommendedName>
        <fullName evidence="3">Glycosyl transferase family 1 domain-containing protein</fullName>
    </recommendedName>
</protein>
<dbReference type="SUPFAM" id="SSF53756">
    <property type="entry name" value="UDP-Glycosyltransferase/glycogen phosphorylase"/>
    <property type="match status" value="1"/>
</dbReference>
<reference evidence="1 2" key="1">
    <citation type="submission" date="2017-02" db="EMBL/GenBank/DDBJ databases">
        <title>Whole genome sequencing of Metallibacterium scheffleri DSM 24874 (T).</title>
        <authorList>
            <person name="Kumar S."/>
            <person name="Patil P."/>
            <person name="Patil P.B."/>
        </authorList>
    </citation>
    <scope>NUCLEOTIDE SEQUENCE [LARGE SCALE GENOMIC DNA]</scope>
    <source>
        <strain evidence="1 2">DSM 24874</strain>
    </source>
</reference>
<evidence type="ECO:0008006" key="3">
    <source>
        <dbReference type="Google" id="ProtNLM"/>
    </source>
</evidence>
<keyword evidence="2" id="KW-1185">Reference proteome</keyword>
<dbReference type="Pfam" id="PF13692">
    <property type="entry name" value="Glyco_trans_1_4"/>
    <property type="match status" value="1"/>
</dbReference>
<dbReference type="STRING" id="993689.GCA_002077135_02054"/>
<gene>
    <name evidence="1" type="ORF">B1806_05750</name>
</gene>
<evidence type="ECO:0000313" key="1">
    <source>
        <dbReference type="EMBL" id="THD11034.1"/>
    </source>
</evidence>
<dbReference type="GO" id="GO:0016757">
    <property type="term" value="F:glycosyltransferase activity"/>
    <property type="evidence" value="ECO:0007669"/>
    <property type="project" value="TreeGrafter"/>
</dbReference>
<dbReference type="PANTHER" id="PTHR12526:SF636">
    <property type="entry name" value="BLL3647 PROTEIN"/>
    <property type="match status" value="1"/>
</dbReference>
<dbReference type="AlphaFoldDB" id="A0A4S3KS83"/>
<name>A0A4S3KS83_9GAMM</name>
<comment type="caution">
    <text evidence="1">The sequence shown here is derived from an EMBL/GenBank/DDBJ whole genome shotgun (WGS) entry which is preliminary data.</text>
</comment>